<dbReference type="eggNOG" id="COG0019">
    <property type="taxonomic scope" value="Bacteria"/>
</dbReference>
<comment type="cofactor">
    <cofactor evidence="1">
        <name>pyridoxal 5'-phosphate</name>
        <dbReference type="ChEBI" id="CHEBI:597326"/>
    </cofactor>
</comment>
<dbReference type="Proteomes" id="UP000006054">
    <property type="component" value="Chromosome"/>
</dbReference>
<dbReference type="InterPro" id="IPR022644">
    <property type="entry name" value="De-COase2_N"/>
</dbReference>
<accession>I4AGV8</accession>
<dbReference type="SUPFAM" id="SSF51419">
    <property type="entry name" value="PLP-binding barrel"/>
    <property type="match status" value="1"/>
</dbReference>
<organism evidence="4 5">
    <name type="scientific">Bernardetia litoralis (strain ATCC 23117 / DSM 6794 / NBRC 15988 / NCIMB 1366 / Fx l1 / Sio-4)</name>
    <name type="common">Flexibacter litoralis</name>
    <dbReference type="NCBI Taxonomy" id="880071"/>
    <lineage>
        <taxon>Bacteria</taxon>
        <taxon>Pseudomonadati</taxon>
        <taxon>Bacteroidota</taxon>
        <taxon>Cytophagia</taxon>
        <taxon>Cytophagales</taxon>
        <taxon>Bernardetiaceae</taxon>
        <taxon>Bernardetia</taxon>
    </lineage>
</organism>
<sequence length="468" mass="54302">MVKRTSQQRYIDLIKQTFYFDTPDFTVSNDELNFYGVELMPLIEQYGTPLRLTYLPKISENIRRARSHFGEAMKKLNYDAEYVYCYCTKSSHFSFIMEEVLKTGAHLETSSTFDIAIIKKLHQKELLSKDKYIVCNGFKRETYTNEIKSLWQDGFQNCIAVLDNRKEITAYENLDIEKMQIGLRIATEEEPNFSFYTSRLGIRYNDVVDFYKKHVATNPKFKLSLLHFFVNSGIRDTVYFWSEFNKFVRAYCDLKKICPELHILDIGGGLPIKNSLGFEYDYEYMTEAIIANIQEVCEQEGVPVPTIFSEFGSFTVGESGAMIFSVMAQKQQNDRELWYMIDGSFITHLPDTWGMGYRFITMAINNWDKEYQQVHVGGITCDSMDYYDSESHVSKLMLPKFTRGTEQYVGFFHTGAYQESLGGYGGIQHCLIPNSQHVIINRDAQGNVTTKLFRKEQTAEQVLNILGY</sequence>
<dbReference type="PATRIC" id="fig|880071.3.peg.704"/>
<dbReference type="RefSeq" id="WP_014796651.1">
    <property type="nucleotide sequence ID" value="NC_018018.1"/>
</dbReference>
<proteinExistence type="predicted"/>
<dbReference type="InterPro" id="IPR029066">
    <property type="entry name" value="PLP-binding_barrel"/>
</dbReference>
<evidence type="ECO:0000256" key="2">
    <source>
        <dbReference type="ARBA" id="ARBA00022898"/>
    </source>
</evidence>
<evidence type="ECO:0000313" key="4">
    <source>
        <dbReference type="EMBL" id="AFM03193.1"/>
    </source>
</evidence>
<dbReference type="SUPFAM" id="SSF50621">
    <property type="entry name" value="Alanine racemase C-terminal domain-like"/>
    <property type="match status" value="1"/>
</dbReference>
<dbReference type="GO" id="GO:0006527">
    <property type="term" value="P:L-arginine catabolic process"/>
    <property type="evidence" value="ECO:0007669"/>
    <property type="project" value="InterPro"/>
</dbReference>
<gene>
    <name evidence="4" type="ordered locus">Fleli_0733</name>
</gene>
<dbReference type="GO" id="GO:0008295">
    <property type="term" value="P:spermidine biosynthetic process"/>
    <property type="evidence" value="ECO:0007669"/>
    <property type="project" value="InterPro"/>
</dbReference>
<dbReference type="HOGENOM" id="CLU_027243_2_0_10"/>
<dbReference type="PANTHER" id="PTHR43295:SF9">
    <property type="entry name" value="BIOSYNTHETIC ARGININE DECARBOXYLASE"/>
    <property type="match status" value="1"/>
</dbReference>
<keyword evidence="5" id="KW-1185">Reference proteome</keyword>
<evidence type="ECO:0000313" key="5">
    <source>
        <dbReference type="Proteomes" id="UP000006054"/>
    </source>
</evidence>
<evidence type="ECO:0000256" key="1">
    <source>
        <dbReference type="ARBA" id="ARBA00001933"/>
    </source>
</evidence>
<dbReference type="KEGG" id="fli:Fleli_0733"/>
<dbReference type="EMBL" id="CP003345">
    <property type="protein sequence ID" value="AFM03193.1"/>
    <property type="molecule type" value="Genomic_DNA"/>
</dbReference>
<reference evidence="5" key="1">
    <citation type="submission" date="2012-06" db="EMBL/GenBank/DDBJ databases">
        <title>The complete genome of Flexibacter litoralis DSM 6794.</title>
        <authorList>
            <person name="Lucas S."/>
            <person name="Copeland A."/>
            <person name="Lapidus A."/>
            <person name="Glavina del Rio T."/>
            <person name="Dalin E."/>
            <person name="Tice H."/>
            <person name="Bruce D."/>
            <person name="Goodwin L."/>
            <person name="Pitluck S."/>
            <person name="Peters L."/>
            <person name="Ovchinnikova G."/>
            <person name="Lu M."/>
            <person name="Kyrpides N."/>
            <person name="Mavromatis K."/>
            <person name="Ivanova N."/>
            <person name="Brettin T."/>
            <person name="Detter J.C."/>
            <person name="Han C."/>
            <person name="Larimer F."/>
            <person name="Land M."/>
            <person name="Hauser L."/>
            <person name="Markowitz V."/>
            <person name="Cheng J.-F."/>
            <person name="Hugenholtz P."/>
            <person name="Woyke T."/>
            <person name="Wu D."/>
            <person name="Spring S."/>
            <person name="Lang E."/>
            <person name="Kopitz M."/>
            <person name="Brambilla E."/>
            <person name="Klenk H.-P."/>
            <person name="Eisen J.A."/>
        </authorList>
    </citation>
    <scope>NUCLEOTIDE SEQUENCE [LARGE SCALE GENOMIC DNA]</scope>
    <source>
        <strain evidence="5">ATCC 23117 / DSM 6794 / NBRC 15988 / NCIMB 1366 / Sio-4</strain>
    </source>
</reference>
<dbReference type="STRING" id="880071.Fleli_0733"/>
<dbReference type="InterPro" id="IPR009006">
    <property type="entry name" value="Ala_racemase/Decarboxylase_C"/>
</dbReference>
<dbReference type="AlphaFoldDB" id="I4AGV8"/>
<feature type="domain" description="Orn/DAP/Arg decarboxylase 2 N-terminal" evidence="3">
    <location>
        <begin position="71"/>
        <end position="316"/>
    </location>
</feature>
<dbReference type="Gene3D" id="2.40.37.10">
    <property type="entry name" value="Lyase, Ornithine Decarboxylase, Chain A, domain 1"/>
    <property type="match status" value="1"/>
</dbReference>
<dbReference type="PANTHER" id="PTHR43295">
    <property type="entry name" value="ARGININE DECARBOXYLASE"/>
    <property type="match status" value="1"/>
</dbReference>
<dbReference type="Gene3D" id="3.20.20.10">
    <property type="entry name" value="Alanine racemase"/>
    <property type="match status" value="1"/>
</dbReference>
<dbReference type="Pfam" id="PF02784">
    <property type="entry name" value="Orn_Arg_deC_N"/>
    <property type="match status" value="1"/>
</dbReference>
<protein>
    <submittedName>
        <fullName evidence="4">Diaminopimelate decarboxylase</fullName>
    </submittedName>
</protein>
<evidence type="ECO:0000259" key="3">
    <source>
        <dbReference type="Pfam" id="PF02784"/>
    </source>
</evidence>
<name>I4AGV8_BERLS</name>
<dbReference type="InterPro" id="IPR002985">
    <property type="entry name" value="Arg_decrbxlase"/>
</dbReference>
<keyword evidence="2" id="KW-0663">Pyridoxal phosphate</keyword>
<dbReference type="GO" id="GO:0008792">
    <property type="term" value="F:arginine decarboxylase activity"/>
    <property type="evidence" value="ECO:0007669"/>
    <property type="project" value="InterPro"/>
</dbReference>
<dbReference type="OrthoDB" id="9802658at2"/>